<dbReference type="InterPro" id="IPR007681">
    <property type="entry name" value="Mog1"/>
</dbReference>
<sequence>MPSSNPPPSNWDFTPVINLLRSPTYSGGDQAGSSRHSDPLATPAGEETAEHATSPSVSVPSIDRAAGDSSAPQLGDFGSLWGLLGNASPPTGRSDARVESHPEARVQVTQQPAEQVKRVEILQRPYNKSKGGSPPTPLKILKRPSNNSNNNNNNGTANNDEKARATPAKPIPIPKSIPKTPQVVSQRKPFGTAQHPGRACYDPSSSESNAEGESDGVFDTPLNKSRAFSMVPPQVGATAATSEPTETPPSSFDELDGALTPKALNQPPRNGSTPALPTSRKSAKERQVSLLTKLMTNFPDYAETVAQMGQPTQSQAEAVRSRPIHVFVDMSNIMVGFHDAVKVSRNIAITTRIRRLPLSFKNFSLILERGRPIAKRVLVGSDRFAAINEGERLGYEANILDRVHKVKHLTARQQRFRKNPPARAGLHDAAGGSGSETNDAPDGSGGERWVEQGVDEILHLKILESLLDTDDPATIVLATGDAAEAEFSGGFMKMVERALRRGWNVELVSFSKVTSNAYRRKEFRAKWRDQFQVMALDGYIEELL</sequence>
<feature type="non-terminal residue" evidence="2">
    <location>
        <position position="544"/>
    </location>
</feature>
<dbReference type="GO" id="GO:0031267">
    <property type="term" value="F:small GTPase binding"/>
    <property type="evidence" value="ECO:0007669"/>
    <property type="project" value="TreeGrafter"/>
</dbReference>
<evidence type="ECO:0000313" key="3">
    <source>
        <dbReference type="Proteomes" id="UP000234585"/>
    </source>
</evidence>
<dbReference type="Gene3D" id="3.40.50.1010">
    <property type="entry name" value="5'-nuclease"/>
    <property type="match status" value="1"/>
</dbReference>
<dbReference type="CDD" id="cd18724">
    <property type="entry name" value="PIN_LabA-like"/>
    <property type="match status" value="1"/>
</dbReference>
<dbReference type="PANTHER" id="PTHR15837:SF5">
    <property type="entry name" value="NYN DOMAIN-CONTAINING PROTEIN"/>
    <property type="match status" value="1"/>
</dbReference>
<organism evidence="2 3">
    <name type="scientific">Aspergillus candidus</name>
    <dbReference type="NCBI Taxonomy" id="41067"/>
    <lineage>
        <taxon>Eukaryota</taxon>
        <taxon>Fungi</taxon>
        <taxon>Dikarya</taxon>
        <taxon>Ascomycota</taxon>
        <taxon>Pezizomycotina</taxon>
        <taxon>Eurotiomycetes</taxon>
        <taxon>Eurotiomycetidae</taxon>
        <taxon>Eurotiales</taxon>
        <taxon>Aspergillaceae</taxon>
        <taxon>Aspergillus</taxon>
        <taxon>Aspergillus subgen. Circumdati</taxon>
    </lineage>
</organism>
<dbReference type="Proteomes" id="UP000234585">
    <property type="component" value="Unassembled WGS sequence"/>
</dbReference>
<feature type="compositionally biased region" description="Low complexity" evidence="1">
    <location>
        <begin position="146"/>
        <end position="158"/>
    </location>
</feature>
<dbReference type="RefSeq" id="XP_024668536.1">
    <property type="nucleotide sequence ID" value="XM_024814077.1"/>
</dbReference>
<dbReference type="GO" id="GO:0006606">
    <property type="term" value="P:protein import into nucleus"/>
    <property type="evidence" value="ECO:0007669"/>
    <property type="project" value="TreeGrafter"/>
</dbReference>
<feature type="compositionally biased region" description="Low complexity" evidence="1">
    <location>
        <begin position="237"/>
        <end position="251"/>
    </location>
</feature>
<dbReference type="GeneID" id="36521237"/>
<dbReference type="PANTHER" id="PTHR15837">
    <property type="entry name" value="RAN GUANINE NUCLEOTIDE RELEASE FACTOR"/>
    <property type="match status" value="1"/>
</dbReference>
<feature type="compositionally biased region" description="Polar residues" evidence="1">
    <location>
        <begin position="21"/>
        <end position="34"/>
    </location>
</feature>
<accession>A0A2I2F1L1</accession>
<protein>
    <recommendedName>
        <fullName evidence="4">NYN domain-containing protein</fullName>
    </recommendedName>
</protein>
<proteinExistence type="predicted"/>
<dbReference type="GO" id="GO:0005634">
    <property type="term" value="C:nucleus"/>
    <property type="evidence" value="ECO:0007669"/>
    <property type="project" value="TreeGrafter"/>
</dbReference>
<feature type="compositionally biased region" description="Polar residues" evidence="1">
    <location>
        <begin position="267"/>
        <end position="280"/>
    </location>
</feature>
<dbReference type="GO" id="GO:0005085">
    <property type="term" value="F:guanyl-nucleotide exchange factor activity"/>
    <property type="evidence" value="ECO:0007669"/>
    <property type="project" value="TreeGrafter"/>
</dbReference>
<keyword evidence="3" id="KW-1185">Reference proteome</keyword>
<evidence type="ECO:0008006" key="4">
    <source>
        <dbReference type="Google" id="ProtNLM"/>
    </source>
</evidence>
<feature type="compositionally biased region" description="Basic and acidic residues" evidence="1">
    <location>
        <begin position="94"/>
        <end position="104"/>
    </location>
</feature>
<reference evidence="2 3" key="1">
    <citation type="submission" date="2017-12" db="EMBL/GenBank/DDBJ databases">
        <authorList>
            <consortium name="DOE Joint Genome Institute"/>
            <person name="Haridas S."/>
            <person name="Kjaerbolling I."/>
            <person name="Vesth T.C."/>
            <person name="Frisvad J.C."/>
            <person name="Nybo J.L."/>
            <person name="Theobald S."/>
            <person name="Kuo A."/>
            <person name="Bowyer P."/>
            <person name="Matsuda Y."/>
            <person name="Mondo S."/>
            <person name="Lyhne E.K."/>
            <person name="Kogle M.E."/>
            <person name="Clum A."/>
            <person name="Lipzen A."/>
            <person name="Salamov A."/>
            <person name="Ngan C.Y."/>
            <person name="Daum C."/>
            <person name="Chiniquy J."/>
            <person name="Barry K."/>
            <person name="LaButti K."/>
            <person name="Simmons B.A."/>
            <person name="Magnuson J.K."/>
            <person name="Mortensen U.H."/>
            <person name="Larsen T.O."/>
            <person name="Grigoriev I.V."/>
            <person name="Baker S.E."/>
            <person name="Andersen M.R."/>
            <person name="Nordberg H.P."/>
            <person name="Cantor M.N."/>
            <person name="Hua S.X."/>
        </authorList>
    </citation>
    <scope>NUCLEOTIDE SEQUENCE [LARGE SCALE GENOMIC DNA]</scope>
    <source>
        <strain evidence="2 3">CBS 102.13</strain>
    </source>
</reference>
<evidence type="ECO:0000313" key="2">
    <source>
        <dbReference type="EMBL" id="PLB34524.1"/>
    </source>
</evidence>
<dbReference type="STRING" id="41067.A0A2I2F1L1"/>
<feature type="region of interest" description="Disordered" evidence="1">
    <location>
        <begin position="20"/>
        <end position="223"/>
    </location>
</feature>
<dbReference type="AlphaFoldDB" id="A0A2I2F1L1"/>
<evidence type="ECO:0000256" key="1">
    <source>
        <dbReference type="SAM" id="MobiDB-lite"/>
    </source>
</evidence>
<dbReference type="OrthoDB" id="5590473at2759"/>
<gene>
    <name evidence="2" type="ORF">BDW47DRAFT_112047</name>
</gene>
<name>A0A2I2F1L1_ASPCN</name>
<dbReference type="EMBL" id="KZ559177">
    <property type="protein sequence ID" value="PLB34524.1"/>
    <property type="molecule type" value="Genomic_DNA"/>
</dbReference>
<feature type="region of interest" description="Disordered" evidence="1">
    <location>
        <begin position="235"/>
        <end position="283"/>
    </location>
</feature>
<feature type="region of interest" description="Disordered" evidence="1">
    <location>
        <begin position="414"/>
        <end position="446"/>
    </location>
</feature>